<dbReference type="Gene3D" id="1.20.58.60">
    <property type="match status" value="2"/>
</dbReference>
<dbReference type="AlphaFoldDB" id="A0AA88LGD2"/>
<dbReference type="EMBL" id="JAVRJZ010000004">
    <property type="protein sequence ID" value="KAK2723401.1"/>
    <property type="molecule type" value="Genomic_DNA"/>
</dbReference>
<dbReference type="SUPFAM" id="SSF46966">
    <property type="entry name" value="Spectrin repeat"/>
    <property type="match status" value="1"/>
</dbReference>
<dbReference type="Proteomes" id="UP001187531">
    <property type="component" value="Unassembled WGS sequence"/>
</dbReference>
<sequence length="171" mass="20241">MELRFNGQLLDDQDECVDQIGDHKRFYEELNEKESEKNDTLVKANDILLKCHSDAVSVIRQWITIIQSRWDEVSNWSRQRDHRFEEHIKQLRNSAELPEELPKWLTKQENTLVDRDAEPLPDDIPTVEKLIEEHNQLMEETVAPTPELDRVCKPKQQPKLSTTRKPSRKSM</sequence>
<evidence type="ECO:0000313" key="2">
    <source>
        <dbReference type="EMBL" id="KAK2723401.1"/>
    </source>
</evidence>
<evidence type="ECO:0000313" key="3">
    <source>
        <dbReference type="Proteomes" id="UP001187531"/>
    </source>
</evidence>
<keyword evidence="3" id="KW-1185">Reference proteome</keyword>
<name>A0AA88LGD2_ARTSF</name>
<proteinExistence type="predicted"/>
<gene>
    <name evidence="2" type="ORF">QYM36_001912</name>
</gene>
<feature type="region of interest" description="Disordered" evidence="1">
    <location>
        <begin position="141"/>
        <end position="171"/>
    </location>
</feature>
<dbReference type="InterPro" id="IPR018159">
    <property type="entry name" value="Spectrin/alpha-actinin"/>
</dbReference>
<organism evidence="2 3">
    <name type="scientific">Artemia franciscana</name>
    <name type="common">Brine shrimp</name>
    <name type="synonym">Artemia sanfranciscana</name>
    <dbReference type="NCBI Taxonomy" id="6661"/>
    <lineage>
        <taxon>Eukaryota</taxon>
        <taxon>Metazoa</taxon>
        <taxon>Ecdysozoa</taxon>
        <taxon>Arthropoda</taxon>
        <taxon>Crustacea</taxon>
        <taxon>Branchiopoda</taxon>
        <taxon>Anostraca</taxon>
        <taxon>Artemiidae</taxon>
        <taxon>Artemia</taxon>
    </lineage>
</organism>
<accession>A0AA88LGD2</accession>
<protein>
    <submittedName>
        <fullName evidence="2">Uncharacterized protein</fullName>
    </submittedName>
</protein>
<reference evidence="2" key="1">
    <citation type="submission" date="2023-07" db="EMBL/GenBank/DDBJ databases">
        <title>Chromosome-level genome assembly of Artemia franciscana.</title>
        <authorList>
            <person name="Jo E."/>
        </authorList>
    </citation>
    <scope>NUCLEOTIDE SEQUENCE</scope>
    <source>
        <tissue evidence="2">Whole body</tissue>
    </source>
</reference>
<dbReference type="CDD" id="cd00176">
    <property type="entry name" value="SPEC"/>
    <property type="match status" value="1"/>
</dbReference>
<comment type="caution">
    <text evidence="2">The sequence shown here is derived from an EMBL/GenBank/DDBJ whole genome shotgun (WGS) entry which is preliminary data.</text>
</comment>
<evidence type="ECO:0000256" key="1">
    <source>
        <dbReference type="SAM" id="MobiDB-lite"/>
    </source>
</evidence>